<name>A0A409YDA2_9AGAR</name>
<dbReference type="Proteomes" id="UP000284706">
    <property type="component" value="Unassembled WGS sequence"/>
</dbReference>
<evidence type="ECO:0000256" key="1">
    <source>
        <dbReference type="SAM" id="MobiDB-lite"/>
    </source>
</evidence>
<proteinExistence type="predicted"/>
<feature type="region of interest" description="Disordered" evidence="1">
    <location>
        <begin position="1"/>
        <end position="41"/>
    </location>
</feature>
<dbReference type="InParanoid" id="A0A409YDA2"/>
<feature type="non-terminal residue" evidence="2">
    <location>
        <position position="91"/>
    </location>
</feature>
<dbReference type="AlphaFoldDB" id="A0A409YDA2"/>
<dbReference type="EMBL" id="NHYE01000974">
    <property type="protein sequence ID" value="PPR00990.1"/>
    <property type="molecule type" value="Genomic_DNA"/>
</dbReference>
<feature type="compositionally biased region" description="Basic and acidic residues" evidence="1">
    <location>
        <begin position="25"/>
        <end position="41"/>
    </location>
</feature>
<accession>A0A409YDA2</accession>
<evidence type="ECO:0000313" key="3">
    <source>
        <dbReference type="Proteomes" id="UP000284706"/>
    </source>
</evidence>
<comment type="caution">
    <text evidence="2">The sequence shown here is derived from an EMBL/GenBank/DDBJ whole genome shotgun (WGS) entry which is preliminary data.</text>
</comment>
<protein>
    <submittedName>
        <fullName evidence="2">Uncharacterized protein</fullName>
    </submittedName>
</protein>
<reference evidence="2 3" key="1">
    <citation type="journal article" date="2018" name="Evol. Lett.">
        <title>Horizontal gene cluster transfer increased hallucinogenic mushroom diversity.</title>
        <authorList>
            <person name="Reynolds H.T."/>
            <person name="Vijayakumar V."/>
            <person name="Gluck-Thaler E."/>
            <person name="Korotkin H.B."/>
            <person name="Matheny P.B."/>
            <person name="Slot J.C."/>
        </authorList>
    </citation>
    <scope>NUCLEOTIDE SEQUENCE [LARGE SCALE GENOMIC DNA]</scope>
    <source>
        <strain evidence="2 3">SRW20</strain>
    </source>
</reference>
<gene>
    <name evidence="2" type="ORF">CVT26_015787</name>
</gene>
<keyword evidence="3" id="KW-1185">Reference proteome</keyword>
<evidence type="ECO:0000313" key="2">
    <source>
        <dbReference type="EMBL" id="PPR00990.1"/>
    </source>
</evidence>
<sequence>MPPSTSKPKPAKDTLTPASTSKSKPAKDGSKDADVDSGKDAAIDRYLTDASADELLRMKETEELESGLRRGRIEQAWAEKKAREENVAGTK</sequence>
<organism evidence="2 3">
    <name type="scientific">Gymnopilus dilepis</name>
    <dbReference type="NCBI Taxonomy" id="231916"/>
    <lineage>
        <taxon>Eukaryota</taxon>
        <taxon>Fungi</taxon>
        <taxon>Dikarya</taxon>
        <taxon>Basidiomycota</taxon>
        <taxon>Agaricomycotina</taxon>
        <taxon>Agaricomycetes</taxon>
        <taxon>Agaricomycetidae</taxon>
        <taxon>Agaricales</taxon>
        <taxon>Agaricineae</taxon>
        <taxon>Hymenogastraceae</taxon>
        <taxon>Gymnopilus</taxon>
    </lineage>
</organism>